<evidence type="ECO:0000313" key="2">
    <source>
        <dbReference type="Proteomes" id="UP001066276"/>
    </source>
</evidence>
<keyword evidence="2" id="KW-1185">Reference proteome</keyword>
<sequence>MEALTVPQREVVGWGITFWTKAARNLSRGRSFSARIGFRGIGGAGSGITIQSMTEALWAEAGGHCS</sequence>
<accession>A0AAV7RFE6</accession>
<dbReference type="Proteomes" id="UP001066276">
    <property type="component" value="Chromosome 5"/>
</dbReference>
<proteinExistence type="predicted"/>
<reference evidence="1" key="1">
    <citation type="journal article" date="2022" name="bioRxiv">
        <title>Sequencing and chromosome-scale assembly of the giantPleurodeles waltlgenome.</title>
        <authorList>
            <person name="Brown T."/>
            <person name="Elewa A."/>
            <person name="Iarovenko S."/>
            <person name="Subramanian E."/>
            <person name="Araus A.J."/>
            <person name="Petzold A."/>
            <person name="Susuki M."/>
            <person name="Suzuki K.-i.T."/>
            <person name="Hayashi T."/>
            <person name="Toyoda A."/>
            <person name="Oliveira C."/>
            <person name="Osipova E."/>
            <person name="Leigh N.D."/>
            <person name="Simon A."/>
            <person name="Yun M.H."/>
        </authorList>
    </citation>
    <scope>NUCLEOTIDE SEQUENCE</scope>
    <source>
        <strain evidence="1">20211129_DDA</strain>
        <tissue evidence="1">Liver</tissue>
    </source>
</reference>
<dbReference type="EMBL" id="JANPWB010000009">
    <property type="protein sequence ID" value="KAJ1149568.1"/>
    <property type="molecule type" value="Genomic_DNA"/>
</dbReference>
<dbReference type="AlphaFoldDB" id="A0AAV7RFE6"/>
<name>A0AAV7RFE6_PLEWA</name>
<comment type="caution">
    <text evidence="1">The sequence shown here is derived from an EMBL/GenBank/DDBJ whole genome shotgun (WGS) entry which is preliminary data.</text>
</comment>
<organism evidence="1 2">
    <name type="scientific">Pleurodeles waltl</name>
    <name type="common">Iberian ribbed newt</name>
    <dbReference type="NCBI Taxonomy" id="8319"/>
    <lineage>
        <taxon>Eukaryota</taxon>
        <taxon>Metazoa</taxon>
        <taxon>Chordata</taxon>
        <taxon>Craniata</taxon>
        <taxon>Vertebrata</taxon>
        <taxon>Euteleostomi</taxon>
        <taxon>Amphibia</taxon>
        <taxon>Batrachia</taxon>
        <taxon>Caudata</taxon>
        <taxon>Salamandroidea</taxon>
        <taxon>Salamandridae</taxon>
        <taxon>Pleurodelinae</taxon>
        <taxon>Pleurodeles</taxon>
    </lineage>
</organism>
<evidence type="ECO:0000313" key="1">
    <source>
        <dbReference type="EMBL" id="KAJ1149568.1"/>
    </source>
</evidence>
<protein>
    <submittedName>
        <fullName evidence="1">Uncharacterized protein</fullName>
    </submittedName>
</protein>
<gene>
    <name evidence="1" type="ORF">NDU88_002375</name>
</gene>